<protein>
    <submittedName>
        <fullName evidence="2">Uncharacterized protein</fullName>
    </submittedName>
</protein>
<dbReference type="InterPro" id="IPR008910">
    <property type="entry name" value="MSC_TM_helix"/>
</dbReference>
<feature type="transmembrane region" description="Helical" evidence="1">
    <location>
        <begin position="123"/>
        <end position="148"/>
    </location>
</feature>
<feature type="transmembrane region" description="Helical" evidence="1">
    <location>
        <begin position="23"/>
        <end position="44"/>
    </location>
</feature>
<keyword evidence="3" id="KW-1185">Reference proteome</keyword>
<feature type="transmembrane region" description="Helical" evidence="1">
    <location>
        <begin position="160"/>
        <end position="180"/>
    </location>
</feature>
<feature type="transmembrane region" description="Helical" evidence="1">
    <location>
        <begin position="186"/>
        <end position="208"/>
    </location>
</feature>
<evidence type="ECO:0000313" key="2">
    <source>
        <dbReference type="EMBL" id="VUZ84985.1"/>
    </source>
</evidence>
<sequence length="235" mass="25747">MNELWQEAMLDAIRNTGKQLTQFLPNLLAMMTLVVIGLVAGWIVKGALHRILSALRFDPLCERWGFSQALARAGVRRSCSSLVGRLSFWAVFLIFTFMGIDALNLPTATRLTAAALDFLPQLLIAVLLLWAGWLLAIFLAQGALIAAVNAQLQGAHLIAILIRWSILIFTVATVLTQLGIAKEMVVAAFSITFGGVILALALAFGLGGRDLARELLERRLRGEKEDDEKEEISHL</sequence>
<feature type="transmembrane region" description="Helical" evidence="1">
    <location>
        <begin position="82"/>
        <end position="103"/>
    </location>
</feature>
<dbReference type="AlphaFoldDB" id="A0A564ZI61"/>
<accession>A0A564ZI61</accession>
<evidence type="ECO:0000256" key="1">
    <source>
        <dbReference type="SAM" id="Phobius"/>
    </source>
</evidence>
<keyword evidence="1" id="KW-1133">Transmembrane helix</keyword>
<dbReference type="Proteomes" id="UP000334340">
    <property type="component" value="Unassembled WGS sequence"/>
</dbReference>
<dbReference type="Pfam" id="PF05552">
    <property type="entry name" value="MS_channel_1st_1"/>
    <property type="match status" value="1"/>
</dbReference>
<proteinExistence type="predicted"/>
<dbReference type="EMBL" id="CABIKM010000022">
    <property type="protein sequence ID" value="VUZ84985.1"/>
    <property type="molecule type" value="Genomic_DNA"/>
</dbReference>
<gene>
    <name evidence="2" type="ORF">MELA_01360</name>
</gene>
<evidence type="ECO:0000313" key="3">
    <source>
        <dbReference type="Proteomes" id="UP000334340"/>
    </source>
</evidence>
<keyword evidence="1" id="KW-0812">Transmembrane</keyword>
<reference evidence="2 3" key="1">
    <citation type="submission" date="2019-07" db="EMBL/GenBank/DDBJ databases">
        <authorList>
            <person name="Cremers G."/>
        </authorList>
    </citation>
    <scope>NUCLEOTIDE SEQUENCE [LARGE SCALE GENOMIC DNA]</scope>
</reference>
<name>A0A564ZI61_9BACT</name>
<keyword evidence="1" id="KW-0472">Membrane</keyword>
<organism evidence="2 3">
    <name type="scientific">Candidatus Methylomirabilis lanthanidiphila</name>
    <dbReference type="NCBI Taxonomy" id="2211376"/>
    <lineage>
        <taxon>Bacteria</taxon>
        <taxon>Candidatus Methylomirabilota</taxon>
        <taxon>Candidatus Methylomirabilia</taxon>
        <taxon>Candidatus Methylomirabilales</taxon>
        <taxon>Candidatus Methylomirabilaceae</taxon>
        <taxon>Candidatus Methylomirabilis</taxon>
    </lineage>
</organism>